<evidence type="ECO:0000259" key="1">
    <source>
        <dbReference type="SMART" id="SM00849"/>
    </source>
</evidence>
<dbReference type="PANTHER" id="PTHR42951:SF4">
    <property type="entry name" value="ACYL-COENZYME A THIOESTERASE MBLAC2"/>
    <property type="match status" value="1"/>
</dbReference>
<dbReference type="InterPro" id="IPR001279">
    <property type="entry name" value="Metallo-B-lactamas"/>
</dbReference>
<dbReference type="Proteomes" id="UP001160130">
    <property type="component" value="Unassembled WGS sequence"/>
</dbReference>
<proteinExistence type="predicted"/>
<name>A0ABT6KT94_9MYCO</name>
<evidence type="ECO:0000313" key="2">
    <source>
        <dbReference type="EMBL" id="MDH6193944.1"/>
    </source>
</evidence>
<dbReference type="Pfam" id="PF00753">
    <property type="entry name" value="Lactamase_B"/>
    <property type="match status" value="1"/>
</dbReference>
<dbReference type="EMBL" id="JARXVE010000001">
    <property type="protein sequence ID" value="MDH6193944.1"/>
    <property type="molecule type" value="Genomic_DNA"/>
</dbReference>
<dbReference type="SUPFAM" id="SSF56281">
    <property type="entry name" value="Metallo-hydrolase/oxidoreductase"/>
    <property type="match status" value="1"/>
</dbReference>
<organism evidence="2 3">
    <name type="scientific">Mycolicibacterium frederiksbergense</name>
    <dbReference type="NCBI Taxonomy" id="117567"/>
    <lineage>
        <taxon>Bacteria</taxon>
        <taxon>Bacillati</taxon>
        <taxon>Actinomycetota</taxon>
        <taxon>Actinomycetes</taxon>
        <taxon>Mycobacteriales</taxon>
        <taxon>Mycobacteriaceae</taxon>
        <taxon>Mycolicibacterium</taxon>
    </lineage>
</organism>
<dbReference type="SMART" id="SM00849">
    <property type="entry name" value="Lactamase_B"/>
    <property type="match status" value="1"/>
</dbReference>
<dbReference type="PANTHER" id="PTHR42951">
    <property type="entry name" value="METALLO-BETA-LACTAMASE DOMAIN-CONTAINING"/>
    <property type="match status" value="1"/>
</dbReference>
<dbReference type="InterPro" id="IPR036866">
    <property type="entry name" value="RibonucZ/Hydroxyglut_hydro"/>
</dbReference>
<reference evidence="2 3" key="1">
    <citation type="submission" date="2023-04" db="EMBL/GenBank/DDBJ databases">
        <title>Forest soil microbial communities from Buena Vista Peninsula, Colon Province, Panama.</title>
        <authorList>
            <person name="Bouskill N."/>
        </authorList>
    </citation>
    <scope>NUCLEOTIDE SEQUENCE [LARGE SCALE GENOMIC DNA]</scope>
    <source>
        <strain evidence="2 3">AC80</strain>
    </source>
</reference>
<dbReference type="InterPro" id="IPR050855">
    <property type="entry name" value="NDM-1-like"/>
</dbReference>
<keyword evidence="3" id="KW-1185">Reference proteome</keyword>
<dbReference type="Gene3D" id="3.60.15.10">
    <property type="entry name" value="Ribonuclease Z/Hydroxyacylglutathione hydrolase-like"/>
    <property type="match status" value="1"/>
</dbReference>
<sequence length="232" mass="24653">MNYDWERLGRGVWRTRLPFLDVTVGLVNGETEALLVDSGTTLTEAQAIESDAEELTGLRIGHIVLTHSHFDHALGAGWFGDAEIHCAPEVAVAMSTGRAQLRADAIAHGADAADIDRAIAAMSAPSHQLRSGGIDLGDRIVSIQHPGRGHTTHDLIVVVPGERTVVFCGDLIEQSGDPVIETGSDVASWPATLQAVLAAGGADAVFVPGHGAVVDAAFVRRQQRWLRARRPI</sequence>
<gene>
    <name evidence="2" type="ORF">M2272_000565</name>
</gene>
<comment type="caution">
    <text evidence="2">The sequence shown here is derived from an EMBL/GenBank/DDBJ whole genome shotgun (WGS) entry which is preliminary data.</text>
</comment>
<protein>
    <submittedName>
        <fullName evidence="2">Glyoxylase-like metal-dependent hydrolase (Beta-lactamase superfamily II)</fullName>
    </submittedName>
</protein>
<feature type="domain" description="Metallo-beta-lactamase" evidence="1">
    <location>
        <begin position="21"/>
        <end position="210"/>
    </location>
</feature>
<dbReference type="CDD" id="cd16282">
    <property type="entry name" value="metallo-hydrolase-like_MBL-fold"/>
    <property type="match status" value="1"/>
</dbReference>
<accession>A0ABT6KT94</accession>
<dbReference type="RefSeq" id="WP_280830606.1">
    <property type="nucleotide sequence ID" value="NZ_JARXVE010000001.1"/>
</dbReference>
<evidence type="ECO:0000313" key="3">
    <source>
        <dbReference type="Proteomes" id="UP001160130"/>
    </source>
</evidence>